<evidence type="ECO:0000256" key="1">
    <source>
        <dbReference type="SAM" id="Phobius"/>
    </source>
</evidence>
<evidence type="ECO:0000259" key="2">
    <source>
        <dbReference type="Pfam" id="PF07811"/>
    </source>
</evidence>
<sequence>MQIQRSLSKSRGRLLCSLKRHVRAAGLDRRGVAAIEFGIMIPVLSLMVVSVTDIGLALFHKMQVENAAQAGAQYAIVRGFDTTGVSNAVTAATNSTAITASPKPIQFCGCPTSAGVSTVSCGAVCPSGAQAGTYAMVSAQGTYNTLINYQIVATTYTYSAQSTARLQ</sequence>
<dbReference type="Proteomes" id="UP001432046">
    <property type="component" value="Chromosome"/>
</dbReference>
<feature type="domain" description="TadE-like" evidence="2">
    <location>
        <begin position="31"/>
        <end position="72"/>
    </location>
</feature>
<keyword evidence="1" id="KW-1133">Transmembrane helix</keyword>
<proteinExistence type="predicted"/>
<dbReference type="RefSeq" id="WP_210292823.1">
    <property type="nucleotide sequence ID" value="NZ_CP088285.1"/>
</dbReference>
<keyword evidence="1" id="KW-0472">Membrane</keyword>
<dbReference type="EMBL" id="CP147711">
    <property type="protein sequence ID" value="WXC80966.1"/>
    <property type="molecule type" value="Genomic_DNA"/>
</dbReference>
<evidence type="ECO:0000313" key="4">
    <source>
        <dbReference type="Proteomes" id="UP001432046"/>
    </source>
</evidence>
<feature type="transmembrane region" description="Helical" evidence="1">
    <location>
        <begin position="37"/>
        <end position="59"/>
    </location>
</feature>
<reference evidence="3" key="2">
    <citation type="submission" date="2024-03" db="EMBL/GenBank/DDBJ databases">
        <authorList>
            <person name="Bromfield E.S.P."/>
            <person name="Cloutier S."/>
        </authorList>
    </citation>
    <scope>NUCLEOTIDE SEQUENCE</scope>
    <source>
        <strain evidence="3">5S5</strain>
    </source>
</reference>
<organism evidence="3 4">
    <name type="scientific">Bradyrhizobium septentrionale</name>
    <dbReference type="NCBI Taxonomy" id="1404411"/>
    <lineage>
        <taxon>Bacteria</taxon>
        <taxon>Pseudomonadati</taxon>
        <taxon>Pseudomonadota</taxon>
        <taxon>Alphaproteobacteria</taxon>
        <taxon>Hyphomicrobiales</taxon>
        <taxon>Nitrobacteraceae</taxon>
        <taxon>Bradyrhizobium</taxon>
    </lineage>
</organism>
<keyword evidence="4" id="KW-1185">Reference proteome</keyword>
<dbReference type="InterPro" id="IPR012495">
    <property type="entry name" value="TadE-like_dom"/>
</dbReference>
<accession>A0ABZ2P2M5</accession>
<keyword evidence="1" id="KW-0812">Transmembrane</keyword>
<name>A0ABZ2P2M5_9BRAD</name>
<reference evidence="3" key="1">
    <citation type="journal article" date="2021" name="Int. J. Syst. Evol. Microbiol.">
        <title>Bradyrhizobium septentrionale sp. nov. (sv. septentrionale) and Bradyrhizobium quebecense sp. nov. (sv. septentrionale) associated with legumes native to Canada possess rearranged symbiosis genes and numerous insertion sequences.</title>
        <authorList>
            <person name="Bromfield E.S.P."/>
            <person name="Cloutier S."/>
        </authorList>
    </citation>
    <scope>NUCLEOTIDE SEQUENCE</scope>
    <source>
        <strain evidence="3">5S5</strain>
    </source>
</reference>
<dbReference type="Pfam" id="PF07811">
    <property type="entry name" value="TadE"/>
    <property type="match status" value="1"/>
</dbReference>
<protein>
    <submittedName>
        <fullName evidence="3">TadE/TadG family type IV pilus assembly protein</fullName>
    </submittedName>
</protein>
<evidence type="ECO:0000313" key="3">
    <source>
        <dbReference type="EMBL" id="WXC80966.1"/>
    </source>
</evidence>
<gene>
    <name evidence="3" type="ORF">WDK88_04795</name>
</gene>